<reference evidence="6 7" key="1">
    <citation type="submission" date="2018-06" db="EMBL/GenBank/DDBJ databases">
        <authorList>
            <consortium name="Pathogen Informatics"/>
            <person name="Doyle S."/>
        </authorList>
    </citation>
    <scope>NUCLEOTIDE SEQUENCE [LARGE SCALE GENOMIC DNA]</scope>
    <source>
        <strain evidence="6 7">NCTC12112</strain>
    </source>
</reference>
<dbReference type="InterPro" id="IPR036390">
    <property type="entry name" value="WH_DNA-bd_sf"/>
</dbReference>
<dbReference type="KEGG" id="ful:C4N20_08240"/>
<comment type="similarity">
    <text evidence="1">Belongs to the LysR transcriptional regulatory family.</text>
</comment>
<dbReference type="PROSITE" id="PS50931">
    <property type="entry name" value="HTH_LYSR"/>
    <property type="match status" value="1"/>
</dbReference>
<dbReference type="GO" id="GO:0000976">
    <property type="term" value="F:transcription cis-regulatory region binding"/>
    <property type="evidence" value="ECO:0007669"/>
    <property type="project" value="TreeGrafter"/>
</dbReference>
<evidence type="ECO:0000256" key="2">
    <source>
        <dbReference type="ARBA" id="ARBA00023015"/>
    </source>
</evidence>
<dbReference type="PANTHER" id="PTHR30126:SF64">
    <property type="entry name" value="HTH-TYPE TRANSCRIPTIONAL REGULATOR CITR"/>
    <property type="match status" value="1"/>
</dbReference>
<evidence type="ECO:0000259" key="5">
    <source>
        <dbReference type="PROSITE" id="PS50931"/>
    </source>
</evidence>
<dbReference type="CDD" id="cd05466">
    <property type="entry name" value="PBP2_LTTR_substrate"/>
    <property type="match status" value="1"/>
</dbReference>
<dbReference type="InterPro" id="IPR036388">
    <property type="entry name" value="WH-like_DNA-bd_sf"/>
</dbReference>
<keyword evidence="3" id="KW-0238">DNA-binding</keyword>
<dbReference type="AlphaFoldDB" id="A0AAX2J9T1"/>
<proteinExistence type="inferred from homology"/>
<name>A0AAX2J9T1_9FUSO</name>
<dbReference type="SUPFAM" id="SSF46785">
    <property type="entry name" value="Winged helix' DNA-binding domain"/>
    <property type="match status" value="1"/>
</dbReference>
<dbReference type="PRINTS" id="PR00039">
    <property type="entry name" value="HTHLYSR"/>
</dbReference>
<evidence type="ECO:0000313" key="6">
    <source>
        <dbReference type="EMBL" id="SQI99613.1"/>
    </source>
</evidence>
<dbReference type="Pfam" id="PF03466">
    <property type="entry name" value="LysR_substrate"/>
    <property type="match status" value="1"/>
</dbReference>
<dbReference type="Pfam" id="PF00126">
    <property type="entry name" value="HTH_1"/>
    <property type="match status" value="1"/>
</dbReference>
<dbReference type="EMBL" id="LS483487">
    <property type="protein sequence ID" value="SQI99613.1"/>
    <property type="molecule type" value="Genomic_DNA"/>
</dbReference>
<dbReference type="Proteomes" id="UP000249008">
    <property type="component" value="Chromosome 1"/>
</dbReference>
<dbReference type="Gene3D" id="1.10.10.10">
    <property type="entry name" value="Winged helix-like DNA-binding domain superfamily/Winged helix DNA-binding domain"/>
    <property type="match status" value="1"/>
</dbReference>
<dbReference type="FunFam" id="1.10.10.10:FF:000001">
    <property type="entry name" value="LysR family transcriptional regulator"/>
    <property type="match status" value="1"/>
</dbReference>
<dbReference type="Gene3D" id="3.40.190.290">
    <property type="match status" value="1"/>
</dbReference>
<protein>
    <submittedName>
        <fullName evidence="6">Hca operon transcriptional activator</fullName>
    </submittedName>
</protein>
<evidence type="ECO:0000256" key="3">
    <source>
        <dbReference type="ARBA" id="ARBA00023125"/>
    </source>
</evidence>
<dbReference type="GeneID" id="78454796"/>
<keyword evidence="2" id="KW-0805">Transcription regulation</keyword>
<sequence length="289" mass="33586">MSLDEIKTFIVLASCQNFNRTAELVHVVQSTVSLRIKNLENEVGKKLFVRDKKYVSLTPEGKIFLEYAKTMDKLSDNILKEINYLNIYQERVKIGAVQWFYDALIEEYLEKFVENNPEIATEIFISHTEELIPMVNNGIFDITFTTYEITNSRIISKLYKKERVILVGNEKYNLLKGGIELSELRNLSVIFSDVWSGSMVDLSKNIFTQNKVYNIQPNMLATSKKFVLLGKGVTFLPFAMVKNEIKKGTLIEIPILDREEMVTNIFISVRKERFDNKYINSFLKEIKFI</sequence>
<dbReference type="SUPFAM" id="SSF53850">
    <property type="entry name" value="Periplasmic binding protein-like II"/>
    <property type="match status" value="1"/>
</dbReference>
<gene>
    <name evidence="6" type="primary">hcaR_2</name>
    <name evidence="6" type="ORF">NCTC12112_00197</name>
</gene>
<evidence type="ECO:0000256" key="1">
    <source>
        <dbReference type="ARBA" id="ARBA00009437"/>
    </source>
</evidence>
<evidence type="ECO:0000313" key="7">
    <source>
        <dbReference type="Proteomes" id="UP000249008"/>
    </source>
</evidence>
<dbReference type="PANTHER" id="PTHR30126">
    <property type="entry name" value="HTH-TYPE TRANSCRIPTIONAL REGULATOR"/>
    <property type="match status" value="1"/>
</dbReference>
<dbReference type="InterPro" id="IPR000847">
    <property type="entry name" value="LysR_HTH_N"/>
</dbReference>
<dbReference type="GO" id="GO:0003700">
    <property type="term" value="F:DNA-binding transcription factor activity"/>
    <property type="evidence" value="ECO:0007669"/>
    <property type="project" value="InterPro"/>
</dbReference>
<organism evidence="6 7">
    <name type="scientific">Fusobacterium ulcerans</name>
    <dbReference type="NCBI Taxonomy" id="861"/>
    <lineage>
        <taxon>Bacteria</taxon>
        <taxon>Fusobacteriati</taxon>
        <taxon>Fusobacteriota</taxon>
        <taxon>Fusobacteriia</taxon>
        <taxon>Fusobacteriales</taxon>
        <taxon>Fusobacteriaceae</taxon>
        <taxon>Fusobacterium</taxon>
    </lineage>
</organism>
<evidence type="ECO:0000256" key="4">
    <source>
        <dbReference type="ARBA" id="ARBA00023163"/>
    </source>
</evidence>
<dbReference type="RefSeq" id="WP_005978937.1">
    <property type="nucleotide sequence ID" value="NZ_CABKNW010000004.1"/>
</dbReference>
<feature type="domain" description="HTH lysR-type" evidence="5">
    <location>
        <begin position="1"/>
        <end position="58"/>
    </location>
</feature>
<keyword evidence="4" id="KW-0804">Transcription</keyword>
<accession>A0AAX2J9T1</accession>
<dbReference type="InterPro" id="IPR005119">
    <property type="entry name" value="LysR_subst-bd"/>
</dbReference>